<dbReference type="AlphaFoldDB" id="A0A210QUE0"/>
<feature type="domain" description="F-box" evidence="1">
    <location>
        <begin position="40"/>
        <end position="75"/>
    </location>
</feature>
<gene>
    <name evidence="3" type="ORF">KP79_PYT18535</name>
</gene>
<dbReference type="EMBL" id="NEDP02001812">
    <property type="protein sequence ID" value="OWF52368.1"/>
    <property type="molecule type" value="Genomic_DNA"/>
</dbReference>
<dbReference type="InterPro" id="IPR036047">
    <property type="entry name" value="F-box-like_dom_sf"/>
</dbReference>
<reference evidence="3 4" key="1">
    <citation type="journal article" date="2017" name="Nat. Ecol. Evol.">
        <title>Scallop genome provides insights into evolution of bilaterian karyotype and development.</title>
        <authorList>
            <person name="Wang S."/>
            <person name="Zhang J."/>
            <person name="Jiao W."/>
            <person name="Li J."/>
            <person name="Xun X."/>
            <person name="Sun Y."/>
            <person name="Guo X."/>
            <person name="Huan P."/>
            <person name="Dong B."/>
            <person name="Zhang L."/>
            <person name="Hu X."/>
            <person name="Sun X."/>
            <person name="Wang J."/>
            <person name="Zhao C."/>
            <person name="Wang Y."/>
            <person name="Wang D."/>
            <person name="Huang X."/>
            <person name="Wang R."/>
            <person name="Lv J."/>
            <person name="Li Y."/>
            <person name="Zhang Z."/>
            <person name="Liu B."/>
            <person name="Lu W."/>
            <person name="Hui Y."/>
            <person name="Liang J."/>
            <person name="Zhou Z."/>
            <person name="Hou R."/>
            <person name="Li X."/>
            <person name="Liu Y."/>
            <person name="Li H."/>
            <person name="Ning X."/>
            <person name="Lin Y."/>
            <person name="Zhao L."/>
            <person name="Xing Q."/>
            <person name="Dou J."/>
            <person name="Li Y."/>
            <person name="Mao J."/>
            <person name="Guo H."/>
            <person name="Dou H."/>
            <person name="Li T."/>
            <person name="Mu C."/>
            <person name="Jiang W."/>
            <person name="Fu Q."/>
            <person name="Fu X."/>
            <person name="Miao Y."/>
            <person name="Liu J."/>
            <person name="Yu Q."/>
            <person name="Li R."/>
            <person name="Liao H."/>
            <person name="Li X."/>
            <person name="Kong Y."/>
            <person name="Jiang Z."/>
            <person name="Chourrout D."/>
            <person name="Li R."/>
            <person name="Bao Z."/>
        </authorList>
    </citation>
    <scope>NUCLEOTIDE SEQUENCE [LARGE SCALE GENOMIC DNA]</scope>
    <source>
        <strain evidence="3 4">PY_sf001</strain>
    </source>
</reference>
<keyword evidence="4" id="KW-1185">Reference proteome</keyword>
<dbReference type="CDD" id="cd22112">
    <property type="entry name" value="F-box_FBXO47"/>
    <property type="match status" value="1"/>
</dbReference>
<evidence type="ECO:0000259" key="2">
    <source>
        <dbReference type="Pfam" id="PF24467"/>
    </source>
</evidence>
<evidence type="ECO:0000259" key="1">
    <source>
        <dbReference type="Pfam" id="PF00646"/>
    </source>
</evidence>
<dbReference type="PANTHER" id="PTHR34098:SF1">
    <property type="entry name" value="F-BOX ONLY PROTEIN 47"/>
    <property type="match status" value="1"/>
</dbReference>
<dbReference type="InterPro" id="IPR056622">
    <property type="entry name" value="ARM_FBXO47"/>
</dbReference>
<dbReference type="Proteomes" id="UP000242188">
    <property type="component" value="Unassembled WGS sequence"/>
</dbReference>
<dbReference type="PANTHER" id="PTHR34098">
    <property type="entry name" value="F-BOX ONLY PROTEIN 47"/>
    <property type="match status" value="1"/>
</dbReference>
<comment type="caution">
    <text evidence="3">The sequence shown here is derived from an EMBL/GenBank/DDBJ whole genome shotgun (WGS) entry which is preliminary data.</text>
</comment>
<dbReference type="OrthoDB" id="9858120at2759"/>
<dbReference type="STRING" id="6573.A0A210QUE0"/>
<proteinExistence type="predicted"/>
<protein>
    <submittedName>
        <fullName evidence="3">F-box only protein 47</fullName>
    </submittedName>
</protein>
<dbReference type="Pfam" id="PF24467">
    <property type="entry name" value="ARM_FBXO47"/>
    <property type="match status" value="1"/>
</dbReference>
<feature type="domain" description="FBXO47 ARM repeats region" evidence="2">
    <location>
        <begin position="194"/>
        <end position="409"/>
    </location>
</feature>
<evidence type="ECO:0000313" key="3">
    <source>
        <dbReference type="EMBL" id="OWF52368.1"/>
    </source>
</evidence>
<dbReference type="InterPro" id="IPR001810">
    <property type="entry name" value="F-box_dom"/>
</dbReference>
<dbReference type="SUPFAM" id="SSF81383">
    <property type="entry name" value="F-box domain"/>
    <property type="match status" value="1"/>
</dbReference>
<sequence length="445" mass="51101">MDIKAFMQCKKPRRSGRLEGKEKAETKSKELRQNPLGYFDMLPIELKFHVLHFLNVEELSVLTITSKSMRNLIEGYRVLTPAMQEILAKIHTQSACLPVPVKKQSDVIRTFQQMGLLMKRSTCLYSTRDRLKFVTEVLTKIMCSNSDKCENLAGCIALNCFGKFLHTVIAGWDDSECLRVFDAVCHHTAILKNVKIIVNSKPGKHTQMEFQIRAFFRRVFVDHCHTVQDRAFWLSRILKQWPMVHQARLLYVLYGPAVEGEVLWYDVCESSPYNSEQSAAHFNELANALQVLHCYPQEWSEDDIISVLDELTSLPDEWLAENIAHLLILCGDNITSRLLVSKAINGRIRELASITTSFCVVCVKSSFSLSYAMTVVQIIVDTLENPKDRQSYFNNVVEMFKELILDTHEFSDPDDTHENEMFFLVTAMSEFTKKVIHVAYKPLLS</sequence>
<dbReference type="Pfam" id="PF00646">
    <property type="entry name" value="F-box"/>
    <property type="match status" value="1"/>
</dbReference>
<dbReference type="InterPro" id="IPR038946">
    <property type="entry name" value="FBXO47"/>
</dbReference>
<accession>A0A210QUE0</accession>
<organism evidence="3 4">
    <name type="scientific">Mizuhopecten yessoensis</name>
    <name type="common">Japanese scallop</name>
    <name type="synonym">Patinopecten yessoensis</name>
    <dbReference type="NCBI Taxonomy" id="6573"/>
    <lineage>
        <taxon>Eukaryota</taxon>
        <taxon>Metazoa</taxon>
        <taxon>Spiralia</taxon>
        <taxon>Lophotrochozoa</taxon>
        <taxon>Mollusca</taxon>
        <taxon>Bivalvia</taxon>
        <taxon>Autobranchia</taxon>
        <taxon>Pteriomorphia</taxon>
        <taxon>Pectinida</taxon>
        <taxon>Pectinoidea</taxon>
        <taxon>Pectinidae</taxon>
        <taxon>Mizuhopecten</taxon>
    </lineage>
</organism>
<evidence type="ECO:0000313" key="4">
    <source>
        <dbReference type="Proteomes" id="UP000242188"/>
    </source>
</evidence>
<name>A0A210QUE0_MIZYE</name>